<dbReference type="CDD" id="cd04489">
    <property type="entry name" value="ExoVII_LU_OBF"/>
    <property type="match status" value="1"/>
</dbReference>
<keyword evidence="10" id="KW-1185">Reference proteome</keyword>
<evidence type="ECO:0000256" key="6">
    <source>
        <dbReference type="RuleBase" id="RU004355"/>
    </source>
</evidence>
<dbReference type="Gene3D" id="2.40.50.1010">
    <property type="match status" value="1"/>
</dbReference>
<dbReference type="HAMAP" id="MF_00378">
    <property type="entry name" value="Exonuc_7_L"/>
    <property type="match status" value="1"/>
</dbReference>
<evidence type="ECO:0000313" key="9">
    <source>
        <dbReference type="EMBL" id="RZF22536.1"/>
    </source>
</evidence>
<evidence type="ECO:0000313" key="10">
    <source>
        <dbReference type="Proteomes" id="UP000443582"/>
    </source>
</evidence>
<comment type="catalytic activity">
    <reaction evidence="5 6">
        <text>Exonucleolytic cleavage in either 5'- to 3'- or 3'- to 5'-direction to yield nucleoside 5'-phosphates.</text>
        <dbReference type="EC" id="3.1.11.6"/>
    </reaction>
</comment>
<dbReference type="Pfam" id="PF13742">
    <property type="entry name" value="tRNA_anti_2"/>
    <property type="match status" value="1"/>
</dbReference>
<evidence type="ECO:0000256" key="1">
    <source>
        <dbReference type="ARBA" id="ARBA00022490"/>
    </source>
</evidence>
<feature type="domain" description="OB-fold nucleic acid binding" evidence="8">
    <location>
        <begin position="7"/>
        <end position="100"/>
    </location>
</feature>
<evidence type="ECO:0000256" key="5">
    <source>
        <dbReference type="HAMAP-Rule" id="MF_00378"/>
    </source>
</evidence>
<organism evidence="9 10">
    <name type="scientific">Halobacteriovorax vibrionivorans</name>
    <dbReference type="NCBI Taxonomy" id="2152716"/>
    <lineage>
        <taxon>Bacteria</taxon>
        <taxon>Pseudomonadati</taxon>
        <taxon>Bdellovibrionota</taxon>
        <taxon>Bacteriovoracia</taxon>
        <taxon>Bacteriovoracales</taxon>
        <taxon>Halobacteriovoraceae</taxon>
        <taxon>Halobacteriovorax</taxon>
    </lineage>
</organism>
<dbReference type="InterPro" id="IPR025824">
    <property type="entry name" value="OB-fold_nuc-bd_dom"/>
</dbReference>
<proteinExistence type="inferred from homology"/>
<dbReference type="RefSeq" id="WP_114705481.1">
    <property type="nucleotide sequence ID" value="NZ_QDKL01000001.1"/>
</dbReference>
<accession>A0ABY0IHV9</accession>
<dbReference type="InterPro" id="IPR003753">
    <property type="entry name" value="Exonuc_VII_L"/>
</dbReference>
<dbReference type="EMBL" id="QDKL01000001">
    <property type="protein sequence ID" value="RZF22536.1"/>
    <property type="molecule type" value="Genomic_DNA"/>
</dbReference>
<evidence type="ECO:0000256" key="4">
    <source>
        <dbReference type="ARBA" id="ARBA00022839"/>
    </source>
</evidence>
<comment type="subunit">
    <text evidence="5">Heterooligomer composed of large and small subunits.</text>
</comment>
<name>A0ABY0IHV9_9BACT</name>
<comment type="caution">
    <text evidence="9">The sequence shown here is derived from an EMBL/GenBank/DDBJ whole genome shotgun (WGS) entry which is preliminary data.</text>
</comment>
<keyword evidence="1 5" id="KW-0963">Cytoplasm</keyword>
<dbReference type="GO" id="GO:0008855">
    <property type="term" value="F:exodeoxyribonuclease VII activity"/>
    <property type="evidence" value="ECO:0007669"/>
    <property type="project" value="UniProtKB-EC"/>
</dbReference>
<evidence type="ECO:0000259" key="8">
    <source>
        <dbReference type="Pfam" id="PF13742"/>
    </source>
</evidence>
<dbReference type="NCBIfam" id="TIGR00237">
    <property type="entry name" value="xseA"/>
    <property type="match status" value="1"/>
</dbReference>
<evidence type="ECO:0000256" key="3">
    <source>
        <dbReference type="ARBA" id="ARBA00022801"/>
    </source>
</evidence>
<dbReference type="InterPro" id="IPR020579">
    <property type="entry name" value="Exonuc_VII_lsu_C"/>
</dbReference>
<protein>
    <recommendedName>
        <fullName evidence="5">Exodeoxyribonuclease 7 large subunit</fullName>
        <ecNumber evidence="5">3.1.11.6</ecNumber>
    </recommendedName>
    <alternativeName>
        <fullName evidence="5">Exodeoxyribonuclease VII large subunit</fullName>
        <shortName evidence="5">Exonuclease VII large subunit</shortName>
    </alternativeName>
</protein>
<comment type="subcellular location">
    <subcellularLocation>
        <location evidence="5 6">Cytoplasm</location>
    </subcellularLocation>
</comment>
<evidence type="ECO:0000259" key="7">
    <source>
        <dbReference type="Pfam" id="PF02601"/>
    </source>
</evidence>
<sequence>MTNKVPSVSQLITHIKNNLESNYQNISVTGEVSNLSSSGAGHWYFSLGDANALMNMALFRGDAMRNPIIKNIKAGDKVIVSGSVSVYPKRGSFQLIVKRIVPAGKGDLQEQFERLKKKLQAEGLFDMSSKIPIPSMPKKIGVITARGAAALQDFLNVAARRSDYHQVLLSPALVQGDNAPASIRKALEKLIAYHLKAKEEGRTKDMLDVIVLTRGGGSMEDLWAFNDEALAWDIYNCPIPTISAVGHQVDFTISDYVADLRTETPSAAAEVLTQKFLSIETDLNRVRKDLKNAMDGQLRTRYEVLAETSPLSFLQALRSKISEYKHDLEKLNLIKRKEQILSLYEYSYELDRIAQKLSRAIKEKVQVFKNRNLEFEKILSALNPRNVLTRGYAYTQIGDKVIGSAKEMNKLSNVDVDIHYADGKVTLHKGTKA</sequence>
<reference evidence="10" key="1">
    <citation type="journal article" date="2019" name="Int. J. Syst. Evol. Microbiol.">
        <title>Halobacteriovorax valvorus sp. nov., a novel prokaryotic predator isolated from coastal seawater of China.</title>
        <authorList>
            <person name="Chen M.-X."/>
        </authorList>
    </citation>
    <scope>NUCLEOTIDE SEQUENCE [LARGE SCALE GENOMIC DNA]</scope>
    <source>
        <strain evidence="10">BL9</strain>
    </source>
</reference>
<comment type="function">
    <text evidence="5">Bidirectionally degrades single-stranded DNA into large acid-insoluble oligonucleotides, which are then degraded further into small acid-soluble oligonucleotides.</text>
</comment>
<evidence type="ECO:0000256" key="2">
    <source>
        <dbReference type="ARBA" id="ARBA00022722"/>
    </source>
</evidence>
<dbReference type="Proteomes" id="UP000443582">
    <property type="component" value="Unassembled WGS sequence"/>
</dbReference>
<keyword evidence="4 5" id="KW-0269">Exonuclease</keyword>
<dbReference type="EC" id="3.1.11.6" evidence="5"/>
<dbReference type="PANTHER" id="PTHR30008">
    <property type="entry name" value="EXODEOXYRIBONUCLEASE 7 LARGE SUBUNIT"/>
    <property type="match status" value="1"/>
</dbReference>
<dbReference type="Pfam" id="PF02601">
    <property type="entry name" value="Exonuc_VII_L"/>
    <property type="match status" value="1"/>
</dbReference>
<comment type="similarity">
    <text evidence="5 6">Belongs to the XseA family.</text>
</comment>
<gene>
    <name evidence="5 9" type="primary">xseA</name>
    <name evidence="9" type="ORF">DAY19_01840</name>
</gene>
<keyword evidence="3 5" id="KW-0378">Hydrolase</keyword>
<feature type="domain" description="Exonuclease VII large subunit C-terminal" evidence="7">
    <location>
        <begin position="124"/>
        <end position="426"/>
    </location>
</feature>
<dbReference type="PANTHER" id="PTHR30008:SF0">
    <property type="entry name" value="EXODEOXYRIBONUCLEASE 7 LARGE SUBUNIT"/>
    <property type="match status" value="1"/>
</dbReference>
<keyword evidence="2 5" id="KW-0540">Nuclease</keyword>